<evidence type="ECO:0000313" key="5">
    <source>
        <dbReference type="EMBL" id="NVF13294.1"/>
    </source>
</evidence>
<dbReference type="GO" id="GO:0016020">
    <property type="term" value="C:membrane"/>
    <property type="evidence" value="ECO:0007669"/>
    <property type="project" value="InterPro"/>
</dbReference>
<dbReference type="Pfam" id="PF08448">
    <property type="entry name" value="PAS_4"/>
    <property type="match status" value="1"/>
</dbReference>
<dbReference type="Gene3D" id="1.10.287.950">
    <property type="entry name" value="Methyl-accepting chemotaxis protein"/>
    <property type="match status" value="1"/>
</dbReference>
<dbReference type="SMART" id="SM00283">
    <property type="entry name" value="MA"/>
    <property type="match status" value="1"/>
</dbReference>
<dbReference type="InterPro" id="IPR000014">
    <property type="entry name" value="PAS"/>
</dbReference>
<dbReference type="RefSeq" id="WP_176302441.1">
    <property type="nucleotide sequence ID" value="NZ_JABWCV010000003.1"/>
</dbReference>
<dbReference type="SMART" id="SM00086">
    <property type="entry name" value="PAC"/>
    <property type="match status" value="2"/>
</dbReference>
<evidence type="ECO:0000259" key="3">
    <source>
        <dbReference type="PROSITE" id="PS50111"/>
    </source>
</evidence>
<dbReference type="PROSITE" id="PS50113">
    <property type="entry name" value="PAC"/>
    <property type="match status" value="2"/>
</dbReference>
<evidence type="ECO:0000313" key="6">
    <source>
        <dbReference type="Proteomes" id="UP000589984"/>
    </source>
</evidence>
<sequence>MLSLHRHSPQHSALLQHTACISFTPTGEIKEASPLFLNTVGYTLEQVKGQHHRMFCFPEETNQPEYAAFWETLAAGYSQQGRFRRLNAEGREIWLEATYIPIKNRRGKVIQIFKVASDVTEKHQNAARERAILQALNSSMAVIEFTPDGHVLDTNSNFEQTMGYAAEQTRGVHHRQFCPDTFYQQHPDFWERLSRGEFMQGKFERIDARGNTIWLEATYNPIHDEQGQIIKVVKFATDITRSIQASEAAHITVNTAQTSSTQTEKIAQSGLTHLKQILKDSEQATHTLNEAQSLIAALNQQADLINKITASIAQIANQTNLLSLNAAVEAARAGEQGRGFAVVAHEVRRLAKGSSEAVEEITRVLKDNSALVERTTHAMQQVVEQGKSSQASVGEIEVIVNEILIGARSVSTSIEQLALESPR</sequence>
<evidence type="ECO:0000256" key="1">
    <source>
        <dbReference type="PROSITE-ProRule" id="PRU00284"/>
    </source>
</evidence>
<dbReference type="InterPro" id="IPR050903">
    <property type="entry name" value="Bact_Chemotaxis_MeTrfase"/>
</dbReference>
<dbReference type="Pfam" id="PF00015">
    <property type="entry name" value="MCPsignal"/>
    <property type="match status" value="1"/>
</dbReference>
<dbReference type="Pfam" id="PF08447">
    <property type="entry name" value="PAS_3"/>
    <property type="match status" value="1"/>
</dbReference>
<organism evidence="5 6">
    <name type="scientific">Vreelandella maris</name>
    <dbReference type="NCBI Taxonomy" id="2729617"/>
    <lineage>
        <taxon>Bacteria</taxon>
        <taxon>Pseudomonadati</taxon>
        <taxon>Pseudomonadota</taxon>
        <taxon>Gammaproteobacteria</taxon>
        <taxon>Oceanospirillales</taxon>
        <taxon>Halomonadaceae</taxon>
        <taxon>Vreelandella</taxon>
    </lineage>
</organism>
<comment type="caution">
    <text evidence="5">The sequence shown here is derived from an EMBL/GenBank/DDBJ whole genome shotgun (WGS) entry which is preliminary data.</text>
</comment>
<dbReference type="InterPro" id="IPR013656">
    <property type="entry name" value="PAS_4"/>
</dbReference>
<keyword evidence="1" id="KW-0807">Transducer</keyword>
<proteinExistence type="predicted"/>
<name>A0A7Y6RAD6_9GAMM</name>
<dbReference type="PANTHER" id="PTHR24422">
    <property type="entry name" value="CHEMOTAXIS PROTEIN METHYLTRANSFERASE"/>
    <property type="match status" value="1"/>
</dbReference>
<dbReference type="EMBL" id="JABWCV010000003">
    <property type="protein sequence ID" value="NVF13294.1"/>
    <property type="molecule type" value="Genomic_DNA"/>
</dbReference>
<feature type="domain" description="PAC" evidence="4">
    <location>
        <begin position="199"/>
        <end position="251"/>
    </location>
</feature>
<dbReference type="InterPro" id="IPR013655">
    <property type="entry name" value="PAS_fold_3"/>
</dbReference>
<dbReference type="SUPFAM" id="SSF55785">
    <property type="entry name" value="PYP-like sensor domain (PAS domain)"/>
    <property type="match status" value="2"/>
</dbReference>
<dbReference type="NCBIfam" id="TIGR00229">
    <property type="entry name" value="sensory_box"/>
    <property type="match status" value="2"/>
</dbReference>
<dbReference type="PANTHER" id="PTHR24422:SF10">
    <property type="entry name" value="CHEMOTAXIS PROTEIN METHYLTRANSFERASE 2"/>
    <property type="match status" value="1"/>
</dbReference>
<dbReference type="InterPro" id="IPR000700">
    <property type="entry name" value="PAS-assoc_C"/>
</dbReference>
<accession>A0A7Y6RAD6</accession>
<protein>
    <submittedName>
        <fullName evidence="5">PAS domain-containing methyl-accepting chemotaxis protein</fullName>
    </submittedName>
</protein>
<dbReference type="SMART" id="SM00091">
    <property type="entry name" value="PAS"/>
    <property type="match status" value="2"/>
</dbReference>
<gene>
    <name evidence="5" type="ORF">HUO07_03805</name>
</gene>
<dbReference type="PROSITE" id="PS50111">
    <property type="entry name" value="CHEMOTAXIS_TRANSDUC_2"/>
    <property type="match status" value="1"/>
</dbReference>
<evidence type="ECO:0000259" key="4">
    <source>
        <dbReference type="PROSITE" id="PS50113"/>
    </source>
</evidence>
<dbReference type="SUPFAM" id="SSF58104">
    <property type="entry name" value="Methyl-accepting chemotaxis protein (MCP) signaling domain"/>
    <property type="match status" value="1"/>
</dbReference>
<dbReference type="InterPro" id="IPR035965">
    <property type="entry name" value="PAS-like_dom_sf"/>
</dbReference>
<dbReference type="GO" id="GO:0006935">
    <property type="term" value="P:chemotaxis"/>
    <property type="evidence" value="ECO:0007669"/>
    <property type="project" value="UniProtKB-ARBA"/>
</dbReference>
<keyword evidence="2" id="KW-0175">Coiled coil</keyword>
<feature type="coiled-coil region" evidence="2">
    <location>
        <begin position="281"/>
        <end position="308"/>
    </location>
</feature>
<evidence type="ECO:0000256" key="2">
    <source>
        <dbReference type="SAM" id="Coils"/>
    </source>
</evidence>
<feature type="domain" description="PAC" evidence="4">
    <location>
        <begin position="79"/>
        <end position="131"/>
    </location>
</feature>
<dbReference type="InterPro" id="IPR001610">
    <property type="entry name" value="PAC"/>
</dbReference>
<dbReference type="Proteomes" id="UP000589984">
    <property type="component" value="Unassembled WGS sequence"/>
</dbReference>
<dbReference type="CDD" id="cd00130">
    <property type="entry name" value="PAS"/>
    <property type="match status" value="2"/>
</dbReference>
<reference evidence="5 6" key="1">
    <citation type="submission" date="2020-06" db="EMBL/GenBank/DDBJ databases">
        <title>Halomonas sp. QX-1 draft genome sequence.</title>
        <authorList>
            <person name="Qiu X."/>
        </authorList>
    </citation>
    <scope>NUCLEOTIDE SEQUENCE [LARGE SCALE GENOMIC DNA]</scope>
    <source>
        <strain evidence="5 6">QX-1</strain>
    </source>
</reference>
<keyword evidence="6" id="KW-1185">Reference proteome</keyword>
<dbReference type="InterPro" id="IPR004089">
    <property type="entry name" value="MCPsignal_dom"/>
</dbReference>
<dbReference type="AlphaFoldDB" id="A0A7Y6RAD6"/>
<dbReference type="GO" id="GO:0007165">
    <property type="term" value="P:signal transduction"/>
    <property type="evidence" value="ECO:0007669"/>
    <property type="project" value="UniProtKB-KW"/>
</dbReference>
<dbReference type="Gene3D" id="3.30.450.20">
    <property type="entry name" value="PAS domain"/>
    <property type="match status" value="2"/>
</dbReference>
<feature type="domain" description="Methyl-accepting transducer" evidence="3">
    <location>
        <begin position="252"/>
        <end position="423"/>
    </location>
</feature>